<accession>A0A917S9Q5</accession>
<evidence type="ECO:0000313" key="3">
    <source>
        <dbReference type="Proteomes" id="UP000654670"/>
    </source>
</evidence>
<gene>
    <name evidence="2" type="ORF">GCM10007968_32250</name>
</gene>
<protein>
    <recommendedName>
        <fullName evidence="1">Dienelactone hydrolase domain-containing protein</fullName>
    </recommendedName>
</protein>
<dbReference type="RefSeq" id="WP_188805259.1">
    <property type="nucleotide sequence ID" value="NZ_BMOK01000025.1"/>
</dbReference>
<feature type="domain" description="Dienelactone hydrolase" evidence="1">
    <location>
        <begin position="10"/>
        <end position="196"/>
    </location>
</feature>
<dbReference type="Gene3D" id="3.40.50.1820">
    <property type="entry name" value="alpha/beta hydrolase"/>
    <property type="match status" value="1"/>
</dbReference>
<evidence type="ECO:0000259" key="1">
    <source>
        <dbReference type="Pfam" id="PF01738"/>
    </source>
</evidence>
<dbReference type="Pfam" id="PF01738">
    <property type="entry name" value="DLH"/>
    <property type="match status" value="1"/>
</dbReference>
<name>A0A917S9Q5_9BACL</name>
<proteinExistence type="predicted"/>
<dbReference type="PANTHER" id="PTHR46623">
    <property type="entry name" value="CARBOXYMETHYLENEBUTENOLIDASE-RELATED"/>
    <property type="match status" value="1"/>
</dbReference>
<dbReference type="AlphaFoldDB" id="A0A917S9Q5"/>
<organism evidence="2 3">
    <name type="scientific">Sporolactobacillus putidus</name>
    <dbReference type="NCBI Taxonomy" id="492735"/>
    <lineage>
        <taxon>Bacteria</taxon>
        <taxon>Bacillati</taxon>
        <taxon>Bacillota</taxon>
        <taxon>Bacilli</taxon>
        <taxon>Bacillales</taxon>
        <taxon>Sporolactobacillaceae</taxon>
        <taxon>Sporolactobacillus</taxon>
    </lineage>
</organism>
<sequence>MINLNRDSDSAIIVLHEIYGVNQHMKGICQSLSEYNFDVFCPNLLERSDPFDYSDEEAAYRHFMNQVGFDHASAKIKTMVRNVRENYQRLFIVGFSVGATVAWMCSEEENIDGIVGYYGSRIRDYLGMTPQMPVMLFFPEEEKSFNVNRLISALANNKKIKTHQLVGQHGFSDPYSLKYNEQSSQTAFREMIKFLKGH</sequence>
<dbReference type="InterPro" id="IPR051049">
    <property type="entry name" value="Dienelactone_hydrolase-like"/>
</dbReference>
<dbReference type="GO" id="GO:0016787">
    <property type="term" value="F:hydrolase activity"/>
    <property type="evidence" value="ECO:0007669"/>
    <property type="project" value="InterPro"/>
</dbReference>
<comment type="caution">
    <text evidence="2">The sequence shown here is derived from an EMBL/GenBank/DDBJ whole genome shotgun (WGS) entry which is preliminary data.</text>
</comment>
<dbReference type="InterPro" id="IPR029058">
    <property type="entry name" value="AB_hydrolase_fold"/>
</dbReference>
<dbReference type="PANTHER" id="PTHR46623:SF6">
    <property type="entry name" value="ALPHA_BETA-HYDROLASES SUPERFAMILY PROTEIN"/>
    <property type="match status" value="1"/>
</dbReference>
<reference evidence="2" key="2">
    <citation type="submission" date="2020-09" db="EMBL/GenBank/DDBJ databases">
        <authorList>
            <person name="Sun Q."/>
            <person name="Ohkuma M."/>
        </authorList>
    </citation>
    <scope>NUCLEOTIDE SEQUENCE</scope>
    <source>
        <strain evidence="2">JCM 15325</strain>
    </source>
</reference>
<keyword evidence="3" id="KW-1185">Reference proteome</keyword>
<dbReference type="EMBL" id="BMOK01000025">
    <property type="protein sequence ID" value="GGL65765.1"/>
    <property type="molecule type" value="Genomic_DNA"/>
</dbReference>
<dbReference type="Proteomes" id="UP000654670">
    <property type="component" value="Unassembled WGS sequence"/>
</dbReference>
<dbReference type="InterPro" id="IPR002925">
    <property type="entry name" value="Dienelactn_hydro"/>
</dbReference>
<evidence type="ECO:0000313" key="2">
    <source>
        <dbReference type="EMBL" id="GGL65765.1"/>
    </source>
</evidence>
<reference evidence="2" key="1">
    <citation type="journal article" date="2014" name="Int. J. Syst. Evol. Microbiol.">
        <title>Complete genome sequence of Corynebacterium casei LMG S-19264T (=DSM 44701T), isolated from a smear-ripened cheese.</title>
        <authorList>
            <consortium name="US DOE Joint Genome Institute (JGI-PGF)"/>
            <person name="Walter F."/>
            <person name="Albersmeier A."/>
            <person name="Kalinowski J."/>
            <person name="Ruckert C."/>
        </authorList>
    </citation>
    <scope>NUCLEOTIDE SEQUENCE</scope>
    <source>
        <strain evidence="2">JCM 15325</strain>
    </source>
</reference>
<dbReference type="SUPFAM" id="SSF53474">
    <property type="entry name" value="alpha/beta-Hydrolases"/>
    <property type="match status" value="1"/>
</dbReference>